<dbReference type="SUPFAM" id="SSF140996">
    <property type="entry name" value="Hermes dimerisation domain"/>
    <property type="match status" value="1"/>
</dbReference>
<proteinExistence type="predicted"/>
<name>A0A834TIC2_9FABA</name>
<evidence type="ECO:0000259" key="3">
    <source>
        <dbReference type="Pfam" id="PF05699"/>
    </source>
</evidence>
<dbReference type="AlphaFoldDB" id="A0A834TIC2"/>
<evidence type="ECO:0000256" key="1">
    <source>
        <dbReference type="ARBA" id="ARBA00023125"/>
    </source>
</evidence>
<dbReference type="InterPro" id="IPR012337">
    <property type="entry name" value="RNaseH-like_sf"/>
</dbReference>
<dbReference type="PANTHER" id="PTHR46481">
    <property type="entry name" value="ZINC FINGER BED DOMAIN-CONTAINING PROTEIN 4"/>
    <property type="match status" value="1"/>
</dbReference>
<dbReference type="EMBL" id="JAAIUW010000007">
    <property type="protein sequence ID" value="KAF7822623.1"/>
    <property type="molecule type" value="Genomic_DNA"/>
</dbReference>
<dbReference type="Pfam" id="PF05699">
    <property type="entry name" value="Dimer_Tnp_hAT"/>
    <property type="match status" value="1"/>
</dbReference>
<feature type="domain" description="hAT-like transposase RNase-H fold" evidence="4">
    <location>
        <begin position="408"/>
        <end position="506"/>
    </location>
</feature>
<dbReference type="InterPro" id="IPR008906">
    <property type="entry name" value="HATC_C_dom"/>
</dbReference>
<feature type="region of interest" description="Disordered" evidence="2">
    <location>
        <begin position="1"/>
        <end position="28"/>
    </location>
</feature>
<dbReference type="SUPFAM" id="SSF53098">
    <property type="entry name" value="Ribonuclease H-like"/>
    <property type="match status" value="1"/>
</dbReference>
<sequence>MTNIEDTEVPTNEHGASQDMNTDADPAPEPSDLYVWDHFKLEDSGANDSVLYCNYCGTAFVHPAENDKMVTHLTHECKGYLYPFEYEEEESGDESDGIFSQRQGRRALAKWIIMDGLPFTMVKREGFNYFVTVTQPKFAMPSIFEIAKDCYQIYLNEKEKMKTIVKETDKRVCLSIDTWTTVYDFTYIRLTAHFIDNNWNLKRKVLNFRQVPDLSGKTICKEVENCLHEWGIHKILTITMDRAYQNDSDMAMLSKKFNNWSAGILNFKIMHPRCLACMVNLVVKESLEDISESINKIRNAVKYVKTHSISKKFKDCVKEENIYCKSSLYMDTPGKWNTTYKMLDRAEKLQKAFERLSEEDDEYKVAFDEQEMVGPPTCEDWDNARIHVKILKIFYDLMLNIYNSLSVKSNLYFGDLCFVERSLNNWCKSEDLLLSAIAENIKRKYDKYCGSMKNNANGLMLVAAVLDPRLKLKFVEFCLRALYESGIAEEMTRSVKETLVQLFELYCRLESGTRGKVNDVLKATHEVAEQEEDPILELISLYKKHLMVKDSIDGKGELDKYLEDSCEDPLDRNLDILAWWKSNSSKYYILSQIAQDVLAMPICSLSPESAFNVGGPMLDGYRSLLPPRILEGLFCAQNWLRDPSILRELEEPSDDELETLETELWDTTMDSEPECFE</sequence>
<dbReference type="PANTHER" id="PTHR46481:SF8">
    <property type="entry name" value="ZINC FINGER BED DOMAIN-CONTAINING PROTEIN RICESLEEPER 1-LIKE"/>
    <property type="match status" value="1"/>
</dbReference>
<dbReference type="GO" id="GO:0003677">
    <property type="term" value="F:DNA binding"/>
    <property type="evidence" value="ECO:0007669"/>
    <property type="project" value="UniProtKB-KW"/>
</dbReference>
<feature type="domain" description="HAT C-terminal dimerisation" evidence="3">
    <location>
        <begin position="557"/>
        <end position="640"/>
    </location>
</feature>
<dbReference type="Pfam" id="PF14372">
    <property type="entry name" value="hAT-like_RNase-H"/>
    <property type="match status" value="1"/>
</dbReference>
<dbReference type="InterPro" id="IPR025525">
    <property type="entry name" value="hAT-like_transposase_RNase-H"/>
</dbReference>
<dbReference type="OrthoDB" id="1607513at2759"/>
<evidence type="ECO:0000313" key="5">
    <source>
        <dbReference type="EMBL" id="KAF7822623.1"/>
    </source>
</evidence>
<evidence type="ECO:0000256" key="2">
    <source>
        <dbReference type="SAM" id="MobiDB-lite"/>
    </source>
</evidence>
<gene>
    <name evidence="5" type="ORF">G2W53_020767</name>
</gene>
<dbReference type="GO" id="GO:0046983">
    <property type="term" value="F:protein dimerization activity"/>
    <property type="evidence" value="ECO:0007669"/>
    <property type="project" value="InterPro"/>
</dbReference>
<keyword evidence="1" id="KW-0238">DNA-binding</keyword>
<protein>
    <submittedName>
        <fullName evidence="5">Zinc finger BED domain-containing protein RICESLEEPER 2-like</fullName>
    </submittedName>
</protein>
<reference evidence="5" key="1">
    <citation type="submission" date="2020-09" db="EMBL/GenBank/DDBJ databases">
        <title>Genome-Enabled Discovery of Anthraquinone Biosynthesis in Senna tora.</title>
        <authorList>
            <person name="Kang S.-H."/>
            <person name="Pandey R.P."/>
            <person name="Lee C.-M."/>
            <person name="Sim J.-S."/>
            <person name="Jeong J.-T."/>
            <person name="Choi B.-S."/>
            <person name="Jung M."/>
            <person name="Ginzburg D."/>
            <person name="Zhao K."/>
            <person name="Won S.Y."/>
            <person name="Oh T.-J."/>
            <person name="Yu Y."/>
            <person name="Kim N.-H."/>
            <person name="Lee O.R."/>
            <person name="Lee T.-H."/>
            <person name="Bashyal P."/>
            <person name="Kim T.-S."/>
            <person name="Lee W.-H."/>
            <person name="Kawkins C."/>
            <person name="Kim C.-K."/>
            <person name="Kim J.S."/>
            <person name="Ahn B.O."/>
            <person name="Rhee S.Y."/>
            <person name="Sohng J.K."/>
        </authorList>
    </citation>
    <scope>NUCLEOTIDE SEQUENCE</scope>
    <source>
        <tissue evidence="5">Leaf</tissue>
    </source>
</reference>
<organism evidence="5 6">
    <name type="scientific">Senna tora</name>
    <dbReference type="NCBI Taxonomy" id="362788"/>
    <lineage>
        <taxon>Eukaryota</taxon>
        <taxon>Viridiplantae</taxon>
        <taxon>Streptophyta</taxon>
        <taxon>Embryophyta</taxon>
        <taxon>Tracheophyta</taxon>
        <taxon>Spermatophyta</taxon>
        <taxon>Magnoliopsida</taxon>
        <taxon>eudicotyledons</taxon>
        <taxon>Gunneridae</taxon>
        <taxon>Pentapetalae</taxon>
        <taxon>rosids</taxon>
        <taxon>fabids</taxon>
        <taxon>Fabales</taxon>
        <taxon>Fabaceae</taxon>
        <taxon>Caesalpinioideae</taxon>
        <taxon>Cassia clade</taxon>
        <taxon>Senna</taxon>
    </lineage>
</organism>
<evidence type="ECO:0000313" key="6">
    <source>
        <dbReference type="Proteomes" id="UP000634136"/>
    </source>
</evidence>
<dbReference type="Proteomes" id="UP000634136">
    <property type="component" value="Unassembled WGS sequence"/>
</dbReference>
<comment type="caution">
    <text evidence="5">The sequence shown here is derived from an EMBL/GenBank/DDBJ whole genome shotgun (WGS) entry which is preliminary data.</text>
</comment>
<evidence type="ECO:0000259" key="4">
    <source>
        <dbReference type="Pfam" id="PF14372"/>
    </source>
</evidence>
<keyword evidence="6" id="KW-1185">Reference proteome</keyword>
<dbReference type="InterPro" id="IPR052035">
    <property type="entry name" value="ZnF_BED_domain_contain"/>
</dbReference>
<accession>A0A834TIC2</accession>